<proteinExistence type="predicted"/>
<dbReference type="EMBL" id="CP076607">
    <property type="protein sequence ID" value="QWU16966.1"/>
    <property type="molecule type" value="Genomic_DNA"/>
</dbReference>
<keyword evidence="1" id="KW-1133">Transmembrane helix</keyword>
<accession>A0ABX8HF95</accession>
<keyword evidence="1" id="KW-0472">Membrane</keyword>
<sequence>MMLILPAIYVLCLGAFTFIQIRRLWSRNETREAWIYGLSMAVSTVTGALLIAGIEFPTFVLPYKIVFESIGKSILSR</sequence>
<dbReference type="RefSeq" id="WP_139210618.1">
    <property type="nucleotide sequence ID" value="NZ_CP076607.1"/>
</dbReference>
<gene>
    <name evidence="2" type="ORF">KP014_07145</name>
</gene>
<feature type="transmembrane region" description="Helical" evidence="1">
    <location>
        <begin position="33"/>
        <end position="54"/>
    </location>
</feature>
<dbReference type="Proteomes" id="UP000683429">
    <property type="component" value="Chromosome"/>
</dbReference>
<evidence type="ECO:0000313" key="2">
    <source>
        <dbReference type="EMBL" id="QWU16966.1"/>
    </source>
</evidence>
<evidence type="ECO:0000256" key="1">
    <source>
        <dbReference type="SAM" id="Phobius"/>
    </source>
</evidence>
<organism evidence="2 3">
    <name type="scientific">Paenibacillus sophorae</name>
    <dbReference type="NCBI Taxonomy" id="1333845"/>
    <lineage>
        <taxon>Bacteria</taxon>
        <taxon>Bacillati</taxon>
        <taxon>Bacillota</taxon>
        <taxon>Bacilli</taxon>
        <taxon>Bacillales</taxon>
        <taxon>Paenibacillaceae</taxon>
        <taxon>Paenibacillus</taxon>
    </lineage>
</organism>
<evidence type="ECO:0000313" key="3">
    <source>
        <dbReference type="Proteomes" id="UP000683429"/>
    </source>
</evidence>
<keyword evidence="3" id="KW-1185">Reference proteome</keyword>
<protein>
    <submittedName>
        <fullName evidence="2">Uncharacterized protein</fullName>
    </submittedName>
</protein>
<name>A0ABX8HF95_9BACL</name>
<reference evidence="2 3" key="1">
    <citation type="submission" date="2021-06" db="EMBL/GenBank/DDBJ databases">
        <title>Whole genome sequence of Paenibacillus sophorae DSM23020 for comparative genomics.</title>
        <authorList>
            <person name="Kim M.-J."/>
            <person name="Lee G."/>
            <person name="Shin J.-H."/>
        </authorList>
    </citation>
    <scope>NUCLEOTIDE SEQUENCE [LARGE SCALE GENOMIC DNA]</scope>
    <source>
        <strain evidence="2 3">DSM 23020</strain>
    </source>
</reference>
<keyword evidence="1" id="KW-0812">Transmembrane</keyword>